<organism evidence="2 3">
    <name type="scientific">Steroidobacter gossypii</name>
    <dbReference type="NCBI Taxonomy" id="2805490"/>
    <lineage>
        <taxon>Bacteria</taxon>
        <taxon>Pseudomonadati</taxon>
        <taxon>Pseudomonadota</taxon>
        <taxon>Gammaproteobacteria</taxon>
        <taxon>Steroidobacterales</taxon>
        <taxon>Steroidobacteraceae</taxon>
        <taxon>Steroidobacter</taxon>
    </lineage>
</organism>
<gene>
    <name evidence="2" type="ORF">JM946_24600</name>
</gene>
<dbReference type="SMART" id="SM00464">
    <property type="entry name" value="LON"/>
    <property type="match status" value="1"/>
</dbReference>
<feature type="domain" description="Lon N-terminal" evidence="1">
    <location>
        <begin position="2"/>
        <end position="192"/>
    </location>
</feature>
<comment type="caution">
    <text evidence="2">The sequence shown here is derived from an EMBL/GenBank/DDBJ whole genome shotgun (WGS) entry which is preliminary data.</text>
</comment>
<dbReference type="RefSeq" id="WP_203170038.1">
    <property type="nucleotide sequence ID" value="NZ_JAEVLS010000006.1"/>
</dbReference>
<keyword evidence="3" id="KW-1185">Reference proteome</keyword>
<dbReference type="SUPFAM" id="SSF88697">
    <property type="entry name" value="PUA domain-like"/>
    <property type="match status" value="1"/>
</dbReference>
<dbReference type="PANTHER" id="PTHR46732">
    <property type="entry name" value="ATP-DEPENDENT PROTEASE LA (LON) DOMAIN PROTEIN"/>
    <property type="match status" value="1"/>
</dbReference>
<evidence type="ECO:0000313" key="3">
    <source>
        <dbReference type="Proteomes" id="UP000661077"/>
    </source>
</evidence>
<dbReference type="InterPro" id="IPR046336">
    <property type="entry name" value="Lon_prtase_N_sf"/>
</dbReference>
<sequence>MSVVLPLFPLNTVLFPGGPLRLRIFEPRYLDMVSRCMRESSNFGVALITEGREAGGTARTTSIGTTARIVDFERLDDGLLGITARGEQRFSILEVKTQGDGLNIANVSLLPDEPAMEIPEDLGILAELLKQAFVQVGAAYGEDPPMFENASWVGMRLAEILPLPMPEKQQCLEMDHAVDRLRLLRERLDIRQA</sequence>
<reference evidence="2 3" key="1">
    <citation type="journal article" date="2021" name="Int. J. Syst. Evol. Microbiol.">
        <title>Steroidobacter gossypii sp. nov., isolated from soil of cotton cropping field.</title>
        <authorList>
            <person name="Huang R."/>
            <person name="Yang S."/>
            <person name="Zhen C."/>
            <person name="Liu W."/>
        </authorList>
    </citation>
    <scope>NUCLEOTIDE SEQUENCE [LARGE SCALE GENOMIC DNA]</scope>
    <source>
        <strain evidence="2 3">S1-65</strain>
    </source>
</reference>
<evidence type="ECO:0000259" key="1">
    <source>
        <dbReference type="PROSITE" id="PS51787"/>
    </source>
</evidence>
<evidence type="ECO:0000313" key="2">
    <source>
        <dbReference type="EMBL" id="MBM0107927.1"/>
    </source>
</evidence>
<dbReference type="Gene3D" id="2.30.130.40">
    <property type="entry name" value="LON domain-like"/>
    <property type="match status" value="1"/>
</dbReference>
<name>A0ABS1X3X8_9GAMM</name>
<dbReference type="Proteomes" id="UP000661077">
    <property type="component" value="Unassembled WGS sequence"/>
</dbReference>
<dbReference type="EMBL" id="JAEVLS010000006">
    <property type="protein sequence ID" value="MBM0107927.1"/>
    <property type="molecule type" value="Genomic_DNA"/>
</dbReference>
<dbReference type="InterPro" id="IPR015947">
    <property type="entry name" value="PUA-like_sf"/>
</dbReference>
<dbReference type="PANTHER" id="PTHR46732:SF8">
    <property type="entry name" value="ATP-DEPENDENT PROTEASE LA (LON) DOMAIN PROTEIN"/>
    <property type="match status" value="1"/>
</dbReference>
<protein>
    <submittedName>
        <fullName evidence="2">LON peptidase substrate-binding domain-containing protein</fullName>
    </submittedName>
</protein>
<dbReference type="Gene3D" id="1.10.4060.10">
    <property type="entry name" value="BPP1347 like domain"/>
    <property type="match status" value="1"/>
</dbReference>
<accession>A0ABS1X3X8</accession>
<dbReference type="Pfam" id="PF02190">
    <property type="entry name" value="LON_substr_bdg"/>
    <property type="match status" value="1"/>
</dbReference>
<proteinExistence type="predicted"/>
<dbReference type="PROSITE" id="PS51787">
    <property type="entry name" value="LON_N"/>
    <property type="match status" value="1"/>
</dbReference>
<dbReference type="InterPro" id="IPR003111">
    <property type="entry name" value="Lon_prtase_N"/>
</dbReference>